<sequence length="195" mass="21461">ASLELTEDQPQQITTLTGGDDHSGPIEGDGDGDDGTHTVVNSASLGLPEVEPQQNTTPRGDDLAVAIEDLWRRLQAAESEQDRLVETVSDMENRAFQARTMLQDVNGENLIEGLERRVRDGTFKLTEVQSEESKIRAMLLSMEDELAELDALKRRVLGMEQRSRRPSFLELCGVCILAYLAYIVLGGRLPAPVLG</sequence>
<proteinExistence type="predicted"/>
<gene>
    <name evidence="1" type="ORF">FA95DRAFT_1614388</name>
</gene>
<keyword evidence="2" id="KW-1185">Reference proteome</keyword>
<organism evidence="1 2">
    <name type="scientific">Auriscalpium vulgare</name>
    <dbReference type="NCBI Taxonomy" id="40419"/>
    <lineage>
        <taxon>Eukaryota</taxon>
        <taxon>Fungi</taxon>
        <taxon>Dikarya</taxon>
        <taxon>Basidiomycota</taxon>
        <taxon>Agaricomycotina</taxon>
        <taxon>Agaricomycetes</taxon>
        <taxon>Russulales</taxon>
        <taxon>Auriscalpiaceae</taxon>
        <taxon>Auriscalpium</taxon>
    </lineage>
</organism>
<accession>A0ACB8QZL5</accession>
<evidence type="ECO:0000313" key="1">
    <source>
        <dbReference type="EMBL" id="KAI0037294.1"/>
    </source>
</evidence>
<reference evidence="1" key="2">
    <citation type="journal article" date="2022" name="New Phytol.">
        <title>Evolutionary transition to the ectomycorrhizal habit in the genomes of a hyperdiverse lineage of mushroom-forming fungi.</title>
        <authorList>
            <person name="Looney B."/>
            <person name="Miyauchi S."/>
            <person name="Morin E."/>
            <person name="Drula E."/>
            <person name="Courty P.E."/>
            <person name="Kohler A."/>
            <person name="Kuo A."/>
            <person name="LaButti K."/>
            <person name="Pangilinan J."/>
            <person name="Lipzen A."/>
            <person name="Riley R."/>
            <person name="Andreopoulos W."/>
            <person name="He G."/>
            <person name="Johnson J."/>
            <person name="Nolan M."/>
            <person name="Tritt A."/>
            <person name="Barry K.W."/>
            <person name="Grigoriev I.V."/>
            <person name="Nagy L.G."/>
            <person name="Hibbett D."/>
            <person name="Henrissat B."/>
            <person name="Matheny P.B."/>
            <person name="Labbe J."/>
            <person name="Martin F.M."/>
        </authorList>
    </citation>
    <scope>NUCLEOTIDE SEQUENCE</scope>
    <source>
        <strain evidence="1">FP105234-sp</strain>
    </source>
</reference>
<dbReference type="EMBL" id="MU277128">
    <property type="protein sequence ID" value="KAI0037294.1"/>
    <property type="molecule type" value="Genomic_DNA"/>
</dbReference>
<feature type="non-terminal residue" evidence="1">
    <location>
        <position position="1"/>
    </location>
</feature>
<reference evidence="1" key="1">
    <citation type="submission" date="2021-02" db="EMBL/GenBank/DDBJ databases">
        <authorList>
            <consortium name="DOE Joint Genome Institute"/>
            <person name="Ahrendt S."/>
            <person name="Looney B.P."/>
            <person name="Miyauchi S."/>
            <person name="Morin E."/>
            <person name="Drula E."/>
            <person name="Courty P.E."/>
            <person name="Chicoki N."/>
            <person name="Fauchery L."/>
            <person name="Kohler A."/>
            <person name="Kuo A."/>
            <person name="Labutti K."/>
            <person name="Pangilinan J."/>
            <person name="Lipzen A."/>
            <person name="Riley R."/>
            <person name="Andreopoulos W."/>
            <person name="He G."/>
            <person name="Johnson J."/>
            <person name="Barry K.W."/>
            <person name="Grigoriev I.V."/>
            <person name="Nagy L."/>
            <person name="Hibbett D."/>
            <person name="Henrissat B."/>
            <person name="Matheny P.B."/>
            <person name="Labbe J."/>
            <person name="Martin F."/>
        </authorList>
    </citation>
    <scope>NUCLEOTIDE SEQUENCE</scope>
    <source>
        <strain evidence="1">FP105234-sp</strain>
    </source>
</reference>
<dbReference type="Proteomes" id="UP000814033">
    <property type="component" value="Unassembled WGS sequence"/>
</dbReference>
<name>A0ACB8QZL5_9AGAM</name>
<comment type="caution">
    <text evidence="1">The sequence shown here is derived from an EMBL/GenBank/DDBJ whole genome shotgun (WGS) entry which is preliminary data.</text>
</comment>
<protein>
    <submittedName>
        <fullName evidence="1">Uncharacterized protein</fullName>
    </submittedName>
</protein>
<evidence type="ECO:0000313" key="2">
    <source>
        <dbReference type="Proteomes" id="UP000814033"/>
    </source>
</evidence>